<gene>
    <name evidence="11" type="ORF">BCR43DRAFT_440899</name>
</gene>
<dbReference type="SUPFAM" id="SSF52540">
    <property type="entry name" value="P-loop containing nucleoside triphosphate hydrolases"/>
    <property type="match status" value="1"/>
</dbReference>
<keyword evidence="11" id="KW-0378">Hydrolase</keyword>
<sequence length="654" mass="75507">MIRYEEQVDAPRRRLNLMRQKSEDTVKAYRWLNENKHRFKGKIYGPIALNLNLKDQRYANMVESILGGTNGAHLKTFVCELKEDYDDFTKEILDTQELRVTVAWPDKITPESTRPMMPETELREKYGMEHFVSELLEGPQVVMGYLCQQARINLIPLSMDVKNEEKIAEHGPFQRYGMKDNIYETKRYQYGRGGHQTSIRPTQKSLYLQDSGKSSSWIIENVTHTILLVNAEEIHAARKALEHAKQEKTIAESKTEDIRKNMREHNARKGELEQLLDELSRMKATPVDEDGEIQRAQEDYANLSVKRARAIIQFRVSQEKYIELVLSRNKAQLEFLQADTEYNIVERYVKEQSKGLEIARVAMQKATLECNHAKTTARSYQQEAKRAGSRLPPDLLEAFKEIYQNWRDHGFNQTHDEIEDEIKGEEAKAEALKATNPHAMENYERRLREINTLSSKIEEDASKLADLQGRMQTIRAQWEPRLESVVSRISEKFSEAMQKIGCAGEVCVSRDEDYDKWGIEIRVKFRDNERLQLLTGQRQSGGERAVSTILYLMALQNLARSPFRVVDEINQGMDPRNERMIHEHIVGAASKVGTAQYFLITPKLLPDLAYNERMQVLCIYSGEWLSSTLRPLTEYVRRAGADTSAHKSKATVAA</sequence>
<evidence type="ECO:0000313" key="12">
    <source>
        <dbReference type="Proteomes" id="UP000242180"/>
    </source>
</evidence>
<dbReference type="GO" id="GO:0005634">
    <property type="term" value="C:nucleus"/>
    <property type="evidence" value="ECO:0007669"/>
    <property type="project" value="UniProtKB-SubCell"/>
</dbReference>
<accession>A0A1X2HAN4</accession>
<comment type="caution">
    <text evidence="11">The sequence shown here is derived from an EMBL/GenBank/DDBJ whole genome shotgun (WGS) entry which is preliminary data.</text>
</comment>
<dbReference type="InterPro" id="IPR027417">
    <property type="entry name" value="P-loop_NTPase"/>
</dbReference>
<keyword evidence="7" id="KW-0067">ATP-binding</keyword>
<comment type="subcellular location">
    <subcellularLocation>
        <location evidence="2">Chromosome</location>
    </subcellularLocation>
    <subcellularLocation>
        <location evidence="1">Nucleus</location>
    </subcellularLocation>
</comment>
<dbReference type="EMBL" id="MCGN01000006">
    <property type="protein sequence ID" value="ORY95700.1"/>
    <property type="molecule type" value="Genomic_DNA"/>
</dbReference>
<keyword evidence="9" id="KW-0539">Nucleus</keyword>
<evidence type="ECO:0000313" key="11">
    <source>
        <dbReference type="EMBL" id="ORY95700.1"/>
    </source>
</evidence>
<proteinExistence type="inferred from homology"/>
<comment type="similarity">
    <text evidence="3">Belongs to the SMC family. SMC5 subfamily.</text>
</comment>
<organism evidence="11 12">
    <name type="scientific">Syncephalastrum racemosum</name>
    <name type="common">Filamentous fungus</name>
    <dbReference type="NCBI Taxonomy" id="13706"/>
    <lineage>
        <taxon>Eukaryota</taxon>
        <taxon>Fungi</taxon>
        <taxon>Fungi incertae sedis</taxon>
        <taxon>Mucoromycota</taxon>
        <taxon>Mucoromycotina</taxon>
        <taxon>Mucoromycetes</taxon>
        <taxon>Mucorales</taxon>
        <taxon>Syncephalastraceae</taxon>
        <taxon>Syncephalastrum</taxon>
    </lineage>
</organism>
<dbReference type="GO" id="GO:0003697">
    <property type="term" value="F:single-stranded DNA binding"/>
    <property type="evidence" value="ECO:0007669"/>
    <property type="project" value="TreeGrafter"/>
</dbReference>
<dbReference type="AlphaFoldDB" id="A0A1X2HAN4"/>
<evidence type="ECO:0000256" key="8">
    <source>
        <dbReference type="ARBA" id="ARBA00023054"/>
    </source>
</evidence>
<dbReference type="GO" id="GO:0005524">
    <property type="term" value="F:ATP binding"/>
    <property type="evidence" value="ECO:0007669"/>
    <property type="project" value="UniProtKB-KW"/>
</dbReference>
<feature type="coiled-coil region" evidence="10">
    <location>
        <begin position="234"/>
        <end position="313"/>
    </location>
</feature>
<keyword evidence="8 10" id="KW-0175">Coiled coil</keyword>
<keyword evidence="6" id="KW-0547">Nucleotide-binding</keyword>
<evidence type="ECO:0000256" key="3">
    <source>
        <dbReference type="ARBA" id="ARBA00010171"/>
    </source>
</evidence>
<dbReference type="FunFam" id="3.40.50.300:FF:001301">
    <property type="entry name" value="Structural maintenance of chromosomes 5"/>
    <property type="match status" value="1"/>
</dbReference>
<protein>
    <recommendedName>
        <fullName evidence="4">Structural maintenance of chromosomes protein 5</fullName>
    </recommendedName>
</protein>
<evidence type="ECO:0000256" key="2">
    <source>
        <dbReference type="ARBA" id="ARBA00004286"/>
    </source>
</evidence>
<dbReference type="InParanoid" id="A0A1X2HAN4"/>
<evidence type="ECO:0000256" key="1">
    <source>
        <dbReference type="ARBA" id="ARBA00004123"/>
    </source>
</evidence>
<dbReference type="GO" id="GO:0016787">
    <property type="term" value="F:hydrolase activity"/>
    <property type="evidence" value="ECO:0007669"/>
    <property type="project" value="UniProtKB-KW"/>
</dbReference>
<evidence type="ECO:0000256" key="9">
    <source>
        <dbReference type="ARBA" id="ARBA00023242"/>
    </source>
</evidence>
<keyword evidence="5" id="KW-0158">Chromosome</keyword>
<feature type="coiled-coil region" evidence="10">
    <location>
        <begin position="415"/>
        <end position="460"/>
    </location>
</feature>
<dbReference type="FunCoup" id="A0A1X2HAN4">
    <property type="interactions" value="915"/>
</dbReference>
<keyword evidence="12" id="KW-1185">Reference proteome</keyword>
<evidence type="ECO:0000256" key="10">
    <source>
        <dbReference type="SAM" id="Coils"/>
    </source>
</evidence>
<dbReference type="GO" id="GO:0030915">
    <property type="term" value="C:Smc5-Smc6 complex"/>
    <property type="evidence" value="ECO:0007669"/>
    <property type="project" value="TreeGrafter"/>
</dbReference>
<dbReference type="Gene3D" id="3.40.50.300">
    <property type="entry name" value="P-loop containing nucleotide triphosphate hydrolases"/>
    <property type="match status" value="1"/>
</dbReference>
<dbReference type="OrthoDB" id="10254973at2759"/>
<dbReference type="PANTHER" id="PTHR45916">
    <property type="entry name" value="STRUCTURAL MAINTENANCE OF CHROMOSOMES PROTEIN 5"/>
    <property type="match status" value="1"/>
</dbReference>
<dbReference type="GO" id="GO:0000724">
    <property type="term" value="P:double-strand break repair via homologous recombination"/>
    <property type="evidence" value="ECO:0007669"/>
    <property type="project" value="TreeGrafter"/>
</dbReference>
<evidence type="ECO:0000256" key="6">
    <source>
        <dbReference type="ARBA" id="ARBA00022741"/>
    </source>
</evidence>
<evidence type="ECO:0000256" key="7">
    <source>
        <dbReference type="ARBA" id="ARBA00022840"/>
    </source>
</evidence>
<name>A0A1X2HAN4_SYNRA</name>
<evidence type="ECO:0000256" key="5">
    <source>
        <dbReference type="ARBA" id="ARBA00022454"/>
    </source>
</evidence>
<dbReference type="Proteomes" id="UP000242180">
    <property type="component" value="Unassembled WGS sequence"/>
</dbReference>
<reference evidence="11 12" key="1">
    <citation type="submission" date="2016-07" db="EMBL/GenBank/DDBJ databases">
        <title>Pervasive Adenine N6-methylation of Active Genes in Fungi.</title>
        <authorList>
            <consortium name="DOE Joint Genome Institute"/>
            <person name="Mondo S.J."/>
            <person name="Dannebaum R.O."/>
            <person name="Kuo R.C."/>
            <person name="Labutti K."/>
            <person name="Haridas S."/>
            <person name="Kuo A."/>
            <person name="Salamov A."/>
            <person name="Ahrendt S.R."/>
            <person name="Lipzen A."/>
            <person name="Sullivan W."/>
            <person name="Andreopoulos W.B."/>
            <person name="Clum A."/>
            <person name="Lindquist E."/>
            <person name="Daum C."/>
            <person name="Ramamoorthy G.K."/>
            <person name="Gryganskyi A."/>
            <person name="Culley D."/>
            <person name="Magnuson J.K."/>
            <person name="James T.Y."/>
            <person name="O'Malley M.A."/>
            <person name="Stajich J.E."/>
            <person name="Spatafora J.W."/>
            <person name="Visel A."/>
            <person name="Grigoriev I.V."/>
        </authorList>
    </citation>
    <scope>NUCLEOTIDE SEQUENCE [LARGE SCALE GENOMIC DNA]</scope>
    <source>
        <strain evidence="11 12">NRRL 2496</strain>
    </source>
</reference>
<evidence type="ECO:0000256" key="4">
    <source>
        <dbReference type="ARBA" id="ARBA00018687"/>
    </source>
</evidence>
<dbReference type="STRING" id="13706.A0A1X2HAN4"/>
<dbReference type="PANTHER" id="PTHR45916:SF1">
    <property type="entry name" value="STRUCTURAL MAINTENANCE OF CHROMOSOMES PROTEIN 5"/>
    <property type="match status" value="1"/>
</dbReference>
<dbReference type="OMA" id="INSRIAC"/>